<feature type="domain" description="DDE Tnp4" evidence="3">
    <location>
        <begin position="16"/>
        <end position="77"/>
    </location>
</feature>
<sequence length="144" mass="16577">MAPYRGDMYHLPEWTRSNQTPKNARELFNRRHATVRNVVEHRFGIPKGKFPIIKDLIPKYTPDCQADIVITCCGLHNFILQHQKFENVPPAIQDLDYIPEPDEDDLTRPLMTTLDTSEVAIREQCGLRNSIAAALWANEGGRHR</sequence>
<keyword evidence="5" id="KW-1185">Reference proteome</keyword>
<dbReference type="InterPro" id="IPR027806">
    <property type="entry name" value="HARBI1_dom"/>
</dbReference>
<protein>
    <recommendedName>
        <fullName evidence="3">DDE Tnp4 domain-containing protein</fullName>
    </recommendedName>
</protein>
<reference evidence="4" key="1">
    <citation type="submission" date="2019-12" db="EMBL/GenBank/DDBJ databases">
        <authorList>
            <person name="Scholes J."/>
        </authorList>
    </citation>
    <scope>NUCLEOTIDE SEQUENCE</scope>
</reference>
<evidence type="ECO:0000256" key="2">
    <source>
        <dbReference type="ARBA" id="ARBA00022723"/>
    </source>
</evidence>
<dbReference type="OrthoDB" id="1414267at2759"/>
<gene>
    <name evidence="4" type="ORF">SHERM_12155</name>
</gene>
<dbReference type="AlphaFoldDB" id="A0A9N7MNY0"/>
<dbReference type="EMBL" id="CACSLK010006441">
    <property type="protein sequence ID" value="CAA0810607.1"/>
    <property type="molecule type" value="Genomic_DNA"/>
</dbReference>
<comment type="cofactor">
    <cofactor evidence="1">
        <name>a divalent metal cation</name>
        <dbReference type="ChEBI" id="CHEBI:60240"/>
    </cofactor>
</comment>
<accession>A0A9N7MNY0</accession>
<keyword evidence="2" id="KW-0479">Metal-binding</keyword>
<dbReference type="Pfam" id="PF13359">
    <property type="entry name" value="DDE_Tnp_4"/>
    <property type="match status" value="1"/>
</dbReference>
<evidence type="ECO:0000259" key="3">
    <source>
        <dbReference type="Pfam" id="PF13359"/>
    </source>
</evidence>
<dbReference type="GO" id="GO:0046872">
    <property type="term" value="F:metal ion binding"/>
    <property type="evidence" value="ECO:0007669"/>
    <property type="project" value="UniProtKB-KW"/>
</dbReference>
<evidence type="ECO:0000313" key="4">
    <source>
        <dbReference type="EMBL" id="CAA0810607.1"/>
    </source>
</evidence>
<organism evidence="4 5">
    <name type="scientific">Striga hermonthica</name>
    <name type="common">Purple witchweed</name>
    <name type="synonym">Buchnera hermonthica</name>
    <dbReference type="NCBI Taxonomy" id="68872"/>
    <lineage>
        <taxon>Eukaryota</taxon>
        <taxon>Viridiplantae</taxon>
        <taxon>Streptophyta</taxon>
        <taxon>Embryophyta</taxon>
        <taxon>Tracheophyta</taxon>
        <taxon>Spermatophyta</taxon>
        <taxon>Magnoliopsida</taxon>
        <taxon>eudicotyledons</taxon>
        <taxon>Gunneridae</taxon>
        <taxon>Pentapetalae</taxon>
        <taxon>asterids</taxon>
        <taxon>lamiids</taxon>
        <taxon>Lamiales</taxon>
        <taxon>Orobanchaceae</taxon>
        <taxon>Buchnereae</taxon>
        <taxon>Striga</taxon>
    </lineage>
</organism>
<name>A0A9N7MNY0_STRHE</name>
<evidence type="ECO:0000313" key="5">
    <source>
        <dbReference type="Proteomes" id="UP001153555"/>
    </source>
</evidence>
<evidence type="ECO:0000256" key="1">
    <source>
        <dbReference type="ARBA" id="ARBA00001968"/>
    </source>
</evidence>
<dbReference type="Proteomes" id="UP001153555">
    <property type="component" value="Unassembled WGS sequence"/>
</dbReference>
<proteinExistence type="predicted"/>
<comment type="caution">
    <text evidence="4">The sequence shown here is derived from an EMBL/GenBank/DDBJ whole genome shotgun (WGS) entry which is preliminary data.</text>
</comment>